<accession>A0A5N7ME45</accession>
<name>A0A5N7ME45_9HYPH</name>
<protein>
    <recommendedName>
        <fullName evidence="4">Cyclase</fullName>
    </recommendedName>
</protein>
<dbReference type="AlphaFoldDB" id="A0A5N7ME45"/>
<dbReference type="Proteomes" id="UP000403266">
    <property type="component" value="Unassembled WGS sequence"/>
</dbReference>
<sequence length="104" mass="11632">MTDEIVFEERTVQTSLPRTFRPDPAAQPYRADPASTHRVKFDARVDFTNGGYVEAKDFLLEIAGDNVSPERLAEMIVSAMNLLRAGPVTITAMRIVRRGEHQDG</sequence>
<dbReference type="EMBL" id="VOSK01000017">
    <property type="protein sequence ID" value="MPR25143.1"/>
    <property type="molecule type" value="Genomic_DNA"/>
</dbReference>
<dbReference type="RefSeq" id="WP_152710565.1">
    <property type="nucleotide sequence ID" value="NZ_VOSJ01000024.1"/>
</dbReference>
<dbReference type="OrthoDB" id="9777007at2"/>
<reference evidence="2 3" key="1">
    <citation type="journal article" date="2019" name="Syst. Appl. Microbiol.">
        <title>Microvirga tunisiensis sp. nov., a root nodule symbiotic bacterium isolated from Lupinus micranthus and L. luteus grown in Northern Tunisia.</title>
        <authorList>
            <person name="Msaddak A."/>
            <person name="Rejili M."/>
            <person name="Duran D."/>
            <person name="Mars M."/>
            <person name="Palacios J.M."/>
            <person name="Ruiz-Argueso T."/>
            <person name="Rey L."/>
            <person name="Imperial J."/>
        </authorList>
    </citation>
    <scope>NUCLEOTIDE SEQUENCE [LARGE SCALE GENOMIC DNA]</scope>
    <source>
        <strain evidence="2 3">Lmie10</strain>
    </source>
</reference>
<evidence type="ECO:0008006" key="4">
    <source>
        <dbReference type="Google" id="ProtNLM"/>
    </source>
</evidence>
<gene>
    <name evidence="2" type="ORF">FS320_07810</name>
</gene>
<feature type="region of interest" description="Disordered" evidence="1">
    <location>
        <begin position="12"/>
        <end position="33"/>
    </location>
</feature>
<evidence type="ECO:0000313" key="3">
    <source>
        <dbReference type="Proteomes" id="UP000403266"/>
    </source>
</evidence>
<evidence type="ECO:0000256" key="1">
    <source>
        <dbReference type="SAM" id="MobiDB-lite"/>
    </source>
</evidence>
<keyword evidence="3" id="KW-1185">Reference proteome</keyword>
<evidence type="ECO:0000313" key="2">
    <source>
        <dbReference type="EMBL" id="MPR25143.1"/>
    </source>
</evidence>
<proteinExistence type="predicted"/>
<organism evidence="2 3">
    <name type="scientific">Microvirga tunisiensis</name>
    <dbReference type="NCBI Taxonomy" id="2108360"/>
    <lineage>
        <taxon>Bacteria</taxon>
        <taxon>Pseudomonadati</taxon>
        <taxon>Pseudomonadota</taxon>
        <taxon>Alphaproteobacteria</taxon>
        <taxon>Hyphomicrobiales</taxon>
        <taxon>Methylobacteriaceae</taxon>
        <taxon>Microvirga</taxon>
    </lineage>
</organism>
<comment type="caution">
    <text evidence="2">The sequence shown here is derived from an EMBL/GenBank/DDBJ whole genome shotgun (WGS) entry which is preliminary data.</text>
</comment>